<protein>
    <recommendedName>
        <fullName evidence="1">BioF2-like acetyltransferase domain-containing protein</fullName>
    </recommendedName>
</protein>
<dbReference type="InterPro" id="IPR016181">
    <property type="entry name" value="Acyl_CoA_acyltransferase"/>
</dbReference>
<dbReference type="AlphaFoldDB" id="A0AA37WHB3"/>
<reference evidence="2" key="2">
    <citation type="submission" date="2023-01" db="EMBL/GenBank/DDBJ databases">
        <title>Draft genome sequence of Agaribacter marinus strain NBRC 110023.</title>
        <authorList>
            <person name="Sun Q."/>
            <person name="Mori K."/>
        </authorList>
    </citation>
    <scope>NUCLEOTIDE SEQUENCE</scope>
    <source>
        <strain evidence="2">NBRC 110023</strain>
    </source>
</reference>
<sequence length="363" mass="42046">MKKNDDVSISLIQQYSLEEAKLHLTLVQENVMSDNIFLSSHWLYSWLESLSSLPQMCLFNIDNKLIGIAFLGKQHCPYGDIYYLNQTGRQADDQVWIEHNDVFCMHEKLVACREALLEYLSRQPKFHKLIVSLCKDENWRHKKIFLWETDMHPTQYVDIAALRKQAKTHLESTSKNSRSSIKRSQKYIESKYGPISMHKITDSLDALIPSEIAPLHIEQWGETEYGSGFANPRFVNFHKIFCSQAPAHINIEVLKFSAGEFVLGYLYFINKGNSANFYLSAINYSDKNNKYKPGLVMHTMAISDYAAKQYDAYDFLAGEARYKESLSNGRYNMYTLHLANKRPLQRILFNIKVLKQKLGNIKG</sequence>
<evidence type="ECO:0000313" key="3">
    <source>
        <dbReference type="Proteomes" id="UP001156601"/>
    </source>
</evidence>
<keyword evidence="3" id="KW-1185">Reference proteome</keyword>
<dbReference type="Gene3D" id="3.40.630.30">
    <property type="match status" value="1"/>
</dbReference>
<feature type="domain" description="BioF2-like acetyltransferase" evidence="1">
    <location>
        <begin position="176"/>
        <end position="324"/>
    </location>
</feature>
<gene>
    <name evidence="2" type="ORF">GCM10007852_18290</name>
</gene>
<organism evidence="2 3">
    <name type="scientific">Agaribacter marinus</name>
    <dbReference type="NCBI Taxonomy" id="1431249"/>
    <lineage>
        <taxon>Bacteria</taxon>
        <taxon>Pseudomonadati</taxon>
        <taxon>Pseudomonadota</taxon>
        <taxon>Gammaproteobacteria</taxon>
        <taxon>Alteromonadales</taxon>
        <taxon>Alteromonadaceae</taxon>
        <taxon>Agaribacter</taxon>
    </lineage>
</organism>
<dbReference type="Pfam" id="PF13480">
    <property type="entry name" value="Acetyltransf_6"/>
    <property type="match status" value="1"/>
</dbReference>
<accession>A0AA37WHB3</accession>
<proteinExistence type="predicted"/>
<dbReference type="SUPFAM" id="SSF55729">
    <property type="entry name" value="Acyl-CoA N-acyltransferases (Nat)"/>
    <property type="match status" value="1"/>
</dbReference>
<dbReference type="InterPro" id="IPR038740">
    <property type="entry name" value="BioF2-like_GNAT_dom"/>
</dbReference>
<name>A0AA37WHB3_9ALTE</name>
<evidence type="ECO:0000313" key="2">
    <source>
        <dbReference type="EMBL" id="GLR70921.1"/>
    </source>
</evidence>
<comment type="caution">
    <text evidence="2">The sequence shown here is derived from an EMBL/GenBank/DDBJ whole genome shotgun (WGS) entry which is preliminary data.</text>
</comment>
<dbReference type="RefSeq" id="WP_284217197.1">
    <property type="nucleotide sequence ID" value="NZ_BSOT01000005.1"/>
</dbReference>
<evidence type="ECO:0000259" key="1">
    <source>
        <dbReference type="Pfam" id="PF13480"/>
    </source>
</evidence>
<reference evidence="2" key="1">
    <citation type="journal article" date="2014" name="Int. J. Syst. Evol. Microbiol.">
        <title>Complete genome sequence of Corynebacterium casei LMG S-19264T (=DSM 44701T), isolated from a smear-ripened cheese.</title>
        <authorList>
            <consortium name="US DOE Joint Genome Institute (JGI-PGF)"/>
            <person name="Walter F."/>
            <person name="Albersmeier A."/>
            <person name="Kalinowski J."/>
            <person name="Ruckert C."/>
        </authorList>
    </citation>
    <scope>NUCLEOTIDE SEQUENCE</scope>
    <source>
        <strain evidence="2">NBRC 110023</strain>
    </source>
</reference>
<dbReference type="Proteomes" id="UP001156601">
    <property type="component" value="Unassembled WGS sequence"/>
</dbReference>
<dbReference type="EMBL" id="BSOT01000005">
    <property type="protein sequence ID" value="GLR70921.1"/>
    <property type="molecule type" value="Genomic_DNA"/>
</dbReference>